<dbReference type="AlphaFoldDB" id="A0A7I8KMN5"/>
<evidence type="ECO:0000256" key="5">
    <source>
        <dbReference type="ARBA" id="ARBA00022723"/>
    </source>
</evidence>
<dbReference type="SUPFAM" id="SSF49562">
    <property type="entry name" value="C2 domain (Calcium/lipid-binding domain, CaLB)"/>
    <property type="match status" value="2"/>
</dbReference>
<gene>
    <name evidence="15" type="ORF">SI8410_07009531</name>
</gene>
<keyword evidence="6" id="KW-0677">Repeat</keyword>
<feature type="transmembrane region" description="Helical" evidence="12">
    <location>
        <begin position="7"/>
        <end position="30"/>
    </location>
</feature>
<keyword evidence="11 12" id="KW-0472">Membrane</keyword>
<dbReference type="InterPro" id="IPR000008">
    <property type="entry name" value="C2_dom"/>
</dbReference>
<dbReference type="FunFam" id="2.60.40.150:FF:000102">
    <property type="entry name" value="Synaptotagmin-2 isoform A"/>
    <property type="match status" value="1"/>
</dbReference>
<proteinExistence type="inferred from homology"/>
<keyword evidence="10" id="KW-0446">Lipid-binding</keyword>
<evidence type="ECO:0000256" key="9">
    <source>
        <dbReference type="ARBA" id="ARBA00023055"/>
    </source>
</evidence>
<keyword evidence="7" id="KW-0106">Calcium</keyword>
<comment type="similarity">
    <text evidence="2">Belongs to the synaptotagmin family.</text>
</comment>
<dbReference type="PANTHER" id="PTHR10774">
    <property type="entry name" value="EXTENDED SYNAPTOTAGMIN-RELATED"/>
    <property type="match status" value="1"/>
</dbReference>
<dbReference type="InterPro" id="IPR035892">
    <property type="entry name" value="C2_domain_sf"/>
</dbReference>
<evidence type="ECO:0000259" key="14">
    <source>
        <dbReference type="PROSITE" id="PS51847"/>
    </source>
</evidence>
<keyword evidence="16" id="KW-1185">Reference proteome</keyword>
<evidence type="ECO:0000313" key="15">
    <source>
        <dbReference type="EMBL" id="CAA7398861.1"/>
    </source>
</evidence>
<dbReference type="CDD" id="cd00030">
    <property type="entry name" value="C2"/>
    <property type="match status" value="2"/>
</dbReference>
<dbReference type="GO" id="GO:0008289">
    <property type="term" value="F:lipid binding"/>
    <property type="evidence" value="ECO:0007669"/>
    <property type="project" value="UniProtKB-KW"/>
</dbReference>
<dbReference type="SMART" id="SM00239">
    <property type="entry name" value="C2"/>
    <property type="match status" value="2"/>
</dbReference>
<dbReference type="GO" id="GO:0006869">
    <property type="term" value="P:lipid transport"/>
    <property type="evidence" value="ECO:0007669"/>
    <property type="project" value="UniProtKB-KW"/>
</dbReference>
<keyword evidence="3" id="KW-0813">Transport</keyword>
<dbReference type="InterPro" id="IPR039010">
    <property type="entry name" value="Synaptotagmin_SMP"/>
</dbReference>
<dbReference type="OrthoDB" id="67700at2759"/>
<dbReference type="PANTHER" id="PTHR10774:SF217">
    <property type="entry name" value="OS06G0685300 PROTEIN"/>
    <property type="match status" value="1"/>
</dbReference>
<dbReference type="InterPro" id="IPR045050">
    <property type="entry name" value="Synaptotagmin_plant"/>
</dbReference>
<evidence type="ECO:0000256" key="10">
    <source>
        <dbReference type="ARBA" id="ARBA00023121"/>
    </source>
</evidence>
<dbReference type="PRINTS" id="PR00360">
    <property type="entry name" value="C2DOMAIN"/>
</dbReference>
<dbReference type="Pfam" id="PF17047">
    <property type="entry name" value="SMP_LBD"/>
    <property type="match status" value="1"/>
</dbReference>
<evidence type="ECO:0000256" key="12">
    <source>
        <dbReference type="SAM" id="Phobius"/>
    </source>
</evidence>
<evidence type="ECO:0000256" key="11">
    <source>
        <dbReference type="ARBA" id="ARBA00023136"/>
    </source>
</evidence>
<dbReference type="GO" id="GO:0016020">
    <property type="term" value="C:membrane"/>
    <property type="evidence" value="ECO:0007669"/>
    <property type="project" value="UniProtKB-SubCell"/>
</dbReference>
<name>A0A7I8KMN5_SPIIN</name>
<accession>A0A7I8KMN5</accession>
<feature type="domain" description="C2" evidence="13">
    <location>
        <begin position="240"/>
        <end position="362"/>
    </location>
</feature>
<dbReference type="Proteomes" id="UP000663760">
    <property type="component" value="Chromosome 7"/>
</dbReference>
<evidence type="ECO:0000256" key="6">
    <source>
        <dbReference type="ARBA" id="ARBA00022737"/>
    </source>
</evidence>
<evidence type="ECO:0000256" key="3">
    <source>
        <dbReference type="ARBA" id="ARBA00022448"/>
    </source>
</evidence>
<evidence type="ECO:0000259" key="13">
    <source>
        <dbReference type="PROSITE" id="PS50004"/>
    </source>
</evidence>
<dbReference type="EMBL" id="LR746270">
    <property type="protein sequence ID" value="CAA7398861.1"/>
    <property type="molecule type" value="Genomic_DNA"/>
</dbReference>
<reference evidence="15" key="1">
    <citation type="submission" date="2020-02" db="EMBL/GenBank/DDBJ databases">
        <authorList>
            <person name="Scholz U."/>
            <person name="Mascher M."/>
            <person name="Fiebig A."/>
        </authorList>
    </citation>
    <scope>NUCLEOTIDE SEQUENCE</scope>
</reference>
<evidence type="ECO:0000256" key="2">
    <source>
        <dbReference type="ARBA" id="ARBA00006996"/>
    </source>
</evidence>
<evidence type="ECO:0000256" key="7">
    <source>
        <dbReference type="ARBA" id="ARBA00022837"/>
    </source>
</evidence>
<dbReference type="GO" id="GO:0046872">
    <property type="term" value="F:metal ion binding"/>
    <property type="evidence" value="ECO:0007669"/>
    <property type="project" value="UniProtKB-KW"/>
</dbReference>
<sequence length="545" mass="62082">MGFLSTLLGVVGFGVGVPLGLLLGYFIFIYSESSDVQDPVTRKIHDLDSKTLKQLLPEIPLWVKRPDYERVEWMNKFIAELWPWLDKAACDMIRSMAKPIFDQYIGKFHIKSIEFGLLTLGTLPPRLHGVNFYETNGRELILETDIRWAGNPNVLVVVNFLGFRVTVQLIDSQIFMSLRVTLKPLVPTFPCFGSVGMSLTDKPHVDFGLKLVGADIMAIPILYSFAQETIKEQLGDLCLWPQTLKVPILDGFSAMKKPVGILHVKVQRASGLLKMDLLGKSDPYVKLSLSGERLPSKKTTVKMCELNPEWNERFKLVVRDPETQVLELHVFDWEKMKAHDKLGMQVVPLSLLNPNEPNCFTLDLLKNLNPNDPHNRRRRGKITVELRLALFKEEVDPCPSRWLDGEWEGWSSGERSLVDARSHSDGVLSVAVVRAGNVEGKHHNNTYAVVAFKGEQRKTKMISRSREPRWDEEFQFMLEEPPVDEKIHIEVMSKRRGFGFHSKESLGHVAVNLVDVVNSGRINETYNLINSRRGVIHVDIKWRTV</sequence>
<protein>
    <submittedName>
        <fullName evidence="15">Uncharacterized protein</fullName>
    </submittedName>
</protein>
<dbReference type="Pfam" id="PF00168">
    <property type="entry name" value="C2"/>
    <property type="match status" value="2"/>
</dbReference>
<evidence type="ECO:0000256" key="4">
    <source>
        <dbReference type="ARBA" id="ARBA00022692"/>
    </source>
</evidence>
<dbReference type="CDD" id="cd21677">
    <property type="entry name" value="SMP_SYT"/>
    <property type="match status" value="1"/>
</dbReference>
<feature type="domain" description="C2" evidence="13">
    <location>
        <begin position="409"/>
        <end position="526"/>
    </location>
</feature>
<feature type="domain" description="SMP-LTD" evidence="14">
    <location>
        <begin position="67"/>
        <end position="249"/>
    </location>
</feature>
<evidence type="ECO:0000256" key="1">
    <source>
        <dbReference type="ARBA" id="ARBA00004167"/>
    </source>
</evidence>
<dbReference type="PROSITE" id="PS51847">
    <property type="entry name" value="SMP"/>
    <property type="match status" value="1"/>
</dbReference>
<dbReference type="Gene3D" id="2.60.40.150">
    <property type="entry name" value="C2 domain"/>
    <property type="match status" value="2"/>
</dbReference>
<keyword evidence="9" id="KW-0445">Lipid transport</keyword>
<keyword evidence="8 12" id="KW-1133">Transmembrane helix</keyword>
<comment type="subcellular location">
    <subcellularLocation>
        <location evidence="1">Membrane</location>
        <topology evidence="1">Single-pass membrane protein</topology>
    </subcellularLocation>
</comment>
<evidence type="ECO:0000313" key="16">
    <source>
        <dbReference type="Proteomes" id="UP000663760"/>
    </source>
</evidence>
<dbReference type="GO" id="GO:0005783">
    <property type="term" value="C:endoplasmic reticulum"/>
    <property type="evidence" value="ECO:0007669"/>
    <property type="project" value="TreeGrafter"/>
</dbReference>
<organism evidence="15 16">
    <name type="scientific">Spirodela intermedia</name>
    <name type="common">Intermediate duckweed</name>
    <dbReference type="NCBI Taxonomy" id="51605"/>
    <lineage>
        <taxon>Eukaryota</taxon>
        <taxon>Viridiplantae</taxon>
        <taxon>Streptophyta</taxon>
        <taxon>Embryophyta</taxon>
        <taxon>Tracheophyta</taxon>
        <taxon>Spermatophyta</taxon>
        <taxon>Magnoliopsida</taxon>
        <taxon>Liliopsida</taxon>
        <taxon>Araceae</taxon>
        <taxon>Lemnoideae</taxon>
        <taxon>Spirodela</taxon>
    </lineage>
</organism>
<dbReference type="PROSITE" id="PS50004">
    <property type="entry name" value="C2"/>
    <property type="match status" value="2"/>
</dbReference>
<evidence type="ECO:0000256" key="8">
    <source>
        <dbReference type="ARBA" id="ARBA00022989"/>
    </source>
</evidence>
<dbReference type="InterPro" id="IPR031468">
    <property type="entry name" value="SMP_LBD"/>
</dbReference>
<keyword evidence="5" id="KW-0479">Metal-binding</keyword>
<keyword evidence="4 12" id="KW-0812">Transmembrane</keyword>